<dbReference type="Proteomes" id="UP001177003">
    <property type="component" value="Chromosome 4"/>
</dbReference>
<reference evidence="2" key="1">
    <citation type="submission" date="2023-04" db="EMBL/GenBank/DDBJ databases">
        <authorList>
            <person name="Vijverberg K."/>
            <person name="Xiong W."/>
            <person name="Schranz E."/>
        </authorList>
    </citation>
    <scope>NUCLEOTIDE SEQUENCE</scope>
</reference>
<keyword evidence="3" id="KW-1185">Reference proteome</keyword>
<name>A0AA35YQV5_LACSI</name>
<protein>
    <submittedName>
        <fullName evidence="2">Uncharacterized protein</fullName>
    </submittedName>
</protein>
<dbReference type="AlphaFoldDB" id="A0AA35YQV5"/>
<evidence type="ECO:0000313" key="3">
    <source>
        <dbReference type="Proteomes" id="UP001177003"/>
    </source>
</evidence>
<dbReference type="EMBL" id="OX465080">
    <property type="protein sequence ID" value="CAI9278558.1"/>
    <property type="molecule type" value="Genomic_DNA"/>
</dbReference>
<feature type="compositionally biased region" description="Basic and acidic residues" evidence="1">
    <location>
        <begin position="68"/>
        <end position="81"/>
    </location>
</feature>
<gene>
    <name evidence="2" type="ORF">LSALG_LOCUS18417</name>
</gene>
<feature type="compositionally biased region" description="Acidic residues" evidence="1">
    <location>
        <begin position="54"/>
        <end position="67"/>
    </location>
</feature>
<accession>A0AA35YQV5</accession>
<evidence type="ECO:0000313" key="2">
    <source>
        <dbReference type="EMBL" id="CAI9278558.1"/>
    </source>
</evidence>
<sequence length="117" mass="13721">MDEDLLRIFSNKNPYSNTIQNPVVRSHVPKKLTFENSEFPSFNLQITQLMNDAETGDNSEGNDEDGELERNEEHILDEKGKKGQNVNEMYFTKFLDNNWRDKVSLFKSMKQKKMKMA</sequence>
<organism evidence="2 3">
    <name type="scientific">Lactuca saligna</name>
    <name type="common">Willowleaf lettuce</name>
    <dbReference type="NCBI Taxonomy" id="75948"/>
    <lineage>
        <taxon>Eukaryota</taxon>
        <taxon>Viridiplantae</taxon>
        <taxon>Streptophyta</taxon>
        <taxon>Embryophyta</taxon>
        <taxon>Tracheophyta</taxon>
        <taxon>Spermatophyta</taxon>
        <taxon>Magnoliopsida</taxon>
        <taxon>eudicotyledons</taxon>
        <taxon>Gunneridae</taxon>
        <taxon>Pentapetalae</taxon>
        <taxon>asterids</taxon>
        <taxon>campanulids</taxon>
        <taxon>Asterales</taxon>
        <taxon>Asteraceae</taxon>
        <taxon>Cichorioideae</taxon>
        <taxon>Cichorieae</taxon>
        <taxon>Lactucinae</taxon>
        <taxon>Lactuca</taxon>
    </lineage>
</organism>
<feature type="region of interest" description="Disordered" evidence="1">
    <location>
        <begin position="50"/>
        <end position="82"/>
    </location>
</feature>
<evidence type="ECO:0000256" key="1">
    <source>
        <dbReference type="SAM" id="MobiDB-lite"/>
    </source>
</evidence>
<proteinExistence type="predicted"/>